<keyword evidence="3" id="KW-1185">Reference proteome</keyword>
<organism evidence="2 3">
    <name type="scientific">Sphingorhabdus arenilitoris</name>
    <dbReference type="NCBI Taxonomy" id="1490041"/>
    <lineage>
        <taxon>Bacteria</taxon>
        <taxon>Pseudomonadati</taxon>
        <taxon>Pseudomonadota</taxon>
        <taxon>Alphaproteobacteria</taxon>
        <taxon>Sphingomonadales</taxon>
        <taxon>Sphingomonadaceae</taxon>
        <taxon>Sphingorhabdus</taxon>
    </lineage>
</organism>
<comment type="caution">
    <text evidence="2">The sequence shown here is derived from an EMBL/GenBank/DDBJ whole genome shotgun (WGS) entry which is preliminary data.</text>
</comment>
<dbReference type="InterPro" id="IPR011990">
    <property type="entry name" value="TPR-like_helical_dom_sf"/>
</dbReference>
<feature type="chain" id="PRO_5045456175" description="Tetratricopeptide repeat protein" evidence="1">
    <location>
        <begin position="20"/>
        <end position="123"/>
    </location>
</feature>
<dbReference type="Proteomes" id="UP001595887">
    <property type="component" value="Unassembled WGS sequence"/>
</dbReference>
<proteinExistence type="predicted"/>
<dbReference type="Gene3D" id="1.25.40.10">
    <property type="entry name" value="Tetratricopeptide repeat domain"/>
    <property type="match status" value="1"/>
</dbReference>
<evidence type="ECO:0000313" key="3">
    <source>
        <dbReference type="Proteomes" id="UP001595887"/>
    </source>
</evidence>
<keyword evidence="1" id="KW-0732">Signal</keyword>
<protein>
    <recommendedName>
        <fullName evidence="4">Tetratricopeptide repeat protein</fullName>
    </recommendedName>
</protein>
<name>A0ABV8RHJ9_9SPHN</name>
<feature type="signal peptide" evidence="1">
    <location>
        <begin position="1"/>
        <end position="19"/>
    </location>
</feature>
<dbReference type="EMBL" id="JBHSDH010000013">
    <property type="protein sequence ID" value="MFC4292836.1"/>
    <property type="molecule type" value="Genomic_DNA"/>
</dbReference>
<sequence>MKILLMGLLAVTISGSAMANETSGEVGYERGSLGYDALLAGENNKALKQILASDVEMTDPAKLINLGVAYARVGQTAKAEAAFQAALDCRNHGDLELADGRIMNSRTAAALSLKNLQSRTAMR</sequence>
<evidence type="ECO:0008006" key="4">
    <source>
        <dbReference type="Google" id="ProtNLM"/>
    </source>
</evidence>
<evidence type="ECO:0000313" key="2">
    <source>
        <dbReference type="EMBL" id="MFC4292836.1"/>
    </source>
</evidence>
<dbReference type="SUPFAM" id="SSF48452">
    <property type="entry name" value="TPR-like"/>
    <property type="match status" value="1"/>
</dbReference>
<reference evidence="3" key="1">
    <citation type="journal article" date="2019" name="Int. J. Syst. Evol. Microbiol.">
        <title>The Global Catalogue of Microorganisms (GCM) 10K type strain sequencing project: providing services to taxonomists for standard genome sequencing and annotation.</title>
        <authorList>
            <consortium name="The Broad Institute Genomics Platform"/>
            <consortium name="The Broad Institute Genome Sequencing Center for Infectious Disease"/>
            <person name="Wu L."/>
            <person name="Ma J."/>
        </authorList>
    </citation>
    <scope>NUCLEOTIDE SEQUENCE [LARGE SCALE GENOMIC DNA]</scope>
    <source>
        <strain evidence="3">CECT 8531</strain>
    </source>
</reference>
<accession>A0ABV8RHJ9</accession>
<dbReference type="RefSeq" id="WP_381423849.1">
    <property type="nucleotide sequence ID" value="NZ_JBHSDH010000013.1"/>
</dbReference>
<evidence type="ECO:0000256" key="1">
    <source>
        <dbReference type="SAM" id="SignalP"/>
    </source>
</evidence>
<gene>
    <name evidence="2" type="ORF">ACFOWX_10470</name>
</gene>